<gene>
    <name evidence="3" type="ORF">ACFSBH_07255</name>
</gene>
<keyword evidence="4" id="KW-1185">Reference proteome</keyword>
<evidence type="ECO:0000259" key="1">
    <source>
        <dbReference type="Pfam" id="PF03235"/>
    </source>
</evidence>
<organism evidence="3 4">
    <name type="scientific">Oceanobacillus luteolus</name>
    <dbReference type="NCBI Taxonomy" id="1274358"/>
    <lineage>
        <taxon>Bacteria</taxon>
        <taxon>Bacillati</taxon>
        <taxon>Bacillota</taxon>
        <taxon>Bacilli</taxon>
        <taxon>Bacillales</taxon>
        <taxon>Bacillaceae</taxon>
        <taxon>Oceanobacillus</taxon>
    </lineage>
</organism>
<comment type="caution">
    <text evidence="3">The sequence shown here is derived from an EMBL/GenBank/DDBJ whole genome shotgun (WGS) entry which is preliminary data.</text>
</comment>
<accession>A0ABW4HRW6</accession>
<proteinExistence type="predicted"/>
<feature type="domain" description="GmrSD restriction endonucleases C-terminal" evidence="2">
    <location>
        <begin position="409"/>
        <end position="550"/>
    </location>
</feature>
<reference evidence="4" key="1">
    <citation type="journal article" date="2019" name="Int. J. Syst. Evol. Microbiol.">
        <title>The Global Catalogue of Microorganisms (GCM) 10K type strain sequencing project: providing services to taxonomists for standard genome sequencing and annotation.</title>
        <authorList>
            <consortium name="The Broad Institute Genomics Platform"/>
            <consortium name="The Broad Institute Genome Sequencing Center for Infectious Disease"/>
            <person name="Wu L."/>
            <person name="Ma J."/>
        </authorList>
    </citation>
    <scope>NUCLEOTIDE SEQUENCE [LARGE SCALE GENOMIC DNA]</scope>
    <source>
        <strain evidence="4">CGMCC 1.12376</strain>
    </source>
</reference>
<dbReference type="Pfam" id="PF03235">
    <property type="entry name" value="GmrSD_N"/>
    <property type="match status" value="1"/>
</dbReference>
<protein>
    <submittedName>
        <fullName evidence="3">DUF262 domain-containing protein</fullName>
    </submittedName>
</protein>
<dbReference type="EMBL" id="JBHUDE010000035">
    <property type="protein sequence ID" value="MFD1607445.1"/>
    <property type="molecule type" value="Genomic_DNA"/>
</dbReference>
<evidence type="ECO:0000313" key="4">
    <source>
        <dbReference type="Proteomes" id="UP001597221"/>
    </source>
</evidence>
<sequence length="691" mass="81382">MEGNIQNVVGYMRKGTKFVIPVYQRNYDWKLENCQRLMDDLVELHDTEKNTHFFGSIVVKPTVSAEEVIIDGQQRLTTLSLLFLAIVNWLEANSVEDTRLTPDRLKGDFLLDYYRPKNERIRLNSNPRDYDAYVKLFGNPKFFITASNITRNYKFLYDYITNMEISIDDLFQSINKLQFMVVSLNSPEDDPQLIFESLNSTGLELTNADKIRNYLLMNEDINNQEHLYSNYWEPIEERTAFNLSEFFRNYLTVKNANTPTIKYIYEEFKKYYENSWTDKEAFFRDLEDYSLAYQQILNSSVGDKKINNILFRLNQLEVTVTYPFLMAILRDFNNEQYTSEQVEEILVIVESYIVRRMIAQIPSNALNKIFAVLYRDFRKHLSTSHGAESEPKEIISYLLLNKEKSGLFPRDQEIQSILQTRDMYNINPKFRTYLFERLENYNHIENLNIYHGVEEKDYTIEHIMPQKLSVEWKRDLGESYERIHEAYLNNLGNLTLTGYNPKYSNRSFSEKQSMDKGYKESHFVNLNALPAKASKWGEEEIISRRDSLINLALEIWTYPETNYKPKKDEEDLYDFDGENSFTNYTVKGYTFITDDYHAVDSWKEMYIELITILAKDNPTAFAKFAEADSKTGFETAFSQVSNNKFIEILPGVYAKTNLSNKGKTYVLRHLFDVFEIEYSSLQIDAIPPKTI</sequence>
<dbReference type="PANTHER" id="PTHR35149">
    <property type="entry name" value="SLL5132 PROTEIN"/>
    <property type="match status" value="1"/>
</dbReference>
<feature type="domain" description="GmrSD restriction endonucleases N-terminal" evidence="1">
    <location>
        <begin position="13"/>
        <end position="216"/>
    </location>
</feature>
<dbReference type="PANTHER" id="PTHR35149:SF2">
    <property type="entry name" value="DUF262 DOMAIN-CONTAINING PROTEIN"/>
    <property type="match status" value="1"/>
</dbReference>
<dbReference type="InterPro" id="IPR004919">
    <property type="entry name" value="GmrSD_N"/>
</dbReference>
<dbReference type="Proteomes" id="UP001597221">
    <property type="component" value="Unassembled WGS sequence"/>
</dbReference>
<dbReference type="InterPro" id="IPR011089">
    <property type="entry name" value="GmrSD_C"/>
</dbReference>
<evidence type="ECO:0000313" key="3">
    <source>
        <dbReference type="EMBL" id="MFD1607445.1"/>
    </source>
</evidence>
<dbReference type="Pfam" id="PF07510">
    <property type="entry name" value="GmrSD_C"/>
    <property type="match status" value="1"/>
</dbReference>
<dbReference type="RefSeq" id="WP_379596814.1">
    <property type="nucleotide sequence ID" value="NZ_JBHUDE010000035.1"/>
</dbReference>
<name>A0ABW4HRW6_9BACI</name>
<evidence type="ECO:0000259" key="2">
    <source>
        <dbReference type="Pfam" id="PF07510"/>
    </source>
</evidence>